<dbReference type="InterPro" id="IPR028998">
    <property type="entry name" value="RimP_C"/>
</dbReference>
<dbReference type="GO" id="GO:0005829">
    <property type="term" value="C:cytosol"/>
    <property type="evidence" value="ECO:0007669"/>
    <property type="project" value="TreeGrafter"/>
</dbReference>
<name>A0A4R3M0G3_9HYPH</name>
<dbReference type="Gene3D" id="3.30.300.70">
    <property type="entry name" value="RimP-like superfamily, N-terminal"/>
    <property type="match status" value="1"/>
</dbReference>
<feature type="compositionally biased region" description="Basic and acidic residues" evidence="4">
    <location>
        <begin position="248"/>
        <end position="269"/>
    </location>
</feature>
<dbReference type="Pfam" id="PF02576">
    <property type="entry name" value="RimP_N"/>
    <property type="match status" value="1"/>
</dbReference>
<dbReference type="HAMAP" id="MF_01077">
    <property type="entry name" value="RimP"/>
    <property type="match status" value="1"/>
</dbReference>
<feature type="region of interest" description="Disordered" evidence="4">
    <location>
        <begin position="218"/>
        <end position="310"/>
    </location>
</feature>
<dbReference type="GO" id="GO:0006412">
    <property type="term" value="P:translation"/>
    <property type="evidence" value="ECO:0007669"/>
    <property type="project" value="TreeGrafter"/>
</dbReference>
<feature type="compositionally biased region" description="Basic and acidic residues" evidence="4">
    <location>
        <begin position="8"/>
        <end position="18"/>
    </location>
</feature>
<comment type="similarity">
    <text evidence="3">Belongs to the RimP family.</text>
</comment>
<sequence length="310" mass="33024">MSDTFDAEAGKASDRPSTQDRTQILESDPREPRLITETGVAARIAAIVEPVVADLGYRLVRVKVSSRDGGTVQIMAERPDGTMSIDDCEAASRAISPILDVEDPVSGAYRLEMSSPGIDRPLVRFSDFLRWAGHEVKVEMAVPLAGRKRFRGILVGAEGSEAMLKRLDAPAGEDPVVALPVGDIGEAKLVLTDALITLALRQAKAALRGLDGDADEADLDDFDTDDVDSDGDKAARDAANAARAGRKKAAERAQAKTDRAARKAAKAEKALAPAPERGGKFRRSASEEADLETTNLATRKARAGKAKETH</sequence>
<dbReference type="AlphaFoldDB" id="A0A4R3M0G3"/>
<evidence type="ECO:0000259" key="6">
    <source>
        <dbReference type="Pfam" id="PF17384"/>
    </source>
</evidence>
<evidence type="ECO:0000259" key="5">
    <source>
        <dbReference type="Pfam" id="PF02576"/>
    </source>
</evidence>
<dbReference type="RefSeq" id="WP_132030050.1">
    <property type="nucleotide sequence ID" value="NZ_SMAI01000002.1"/>
</dbReference>
<feature type="region of interest" description="Disordered" evidence="4">
    <location>
        <begin position="1"/>
        <end position="31"/>
    </location>
</feature>
<dbReference type="InterPro" id="IPR028989">
    <property type="entry name" value="RimP_N"/>
</dbReference>
<evidence type="ECO:0000256" key="2">
    <source>
        <dbReference type="ARBA" id="ARBA00022517"/>
    </source>
</evidence>
<keyword evidence="1 3" id="KW-0963">Cytoplasm</keyword>
<proteinExistence type="inferred from homology"/>
<comment type="caution">
    <text evidence="7">The sequence shown here is derived from an EMBL/GenBank/DDBJ whole genome shotgun (WGS) entry which is preliminary data.</text>
</comment>
<dbReference type="Pfam" id="PF17384">
    <property type="entry name" value="DUF150_C"/>
    <property type="match status" value="1"/>
</dbReference>
<feature type="domain" description="Ribosome maturation factor RimP C-terminal" evidence="6">
    <location>
        <begin position="122"/>
        <end position="192"/>
    </location>
</feature>
<keyword evidence="2 3" id="KW-0690">Ribosome biogenesis</keyword>
<dbReference type="PANTHER" id="PTHR33867:SF1">
    <property type="entry name" value="RIBOSOME MATURATION FACTOR RIMP"/>
    <property type="match status" value="1"/>
</dbReference>
<evidence type="ECO:0000256" key="1">
    <source>
        <dbReference type="ARBA" id="ARBA00022490"/>
    </source>
</evidence>
<dbReference type="OrthoDB" id="9805006at2"/>
<dbReference type="EMBL" id="SMAI01000002">
    <property type="protein sequence ID" value="TCT06551.1"/>
    <property type="molecule type" value="Genomic_DNA"/>
</dbReference>
<protein>
    <recommendedName>
        <fullName evidence="3">Ribosome maturation factor RimP</fullName>
    </recommendedName>
</protein>
<dbReference type="CDD" id="cd01734">
    <property type="entry name" value="YlxS_C"/>
    <property type="match status" value="1"/>
</dbReference>
<dbReference type="Proteomes" id="UP000294664">
    <property type="component" value="Unassembled WGS sequence"/>
</dbReference>
<reference evidence="7 8" key="1">
    <citation type="submission" date="2019-03" db="EMBL/GenBank/DDBJ databases">
        <title>Genomic Encyclopedia of Type Strains, Phase IV (KMG-IV): sequencing the most valuable type-strain genomes for metagenomic binning, comparative biology and taxonomic classification.</title>
        <authorList>
            <person name="Goeker M."/>
        </authorList>
    </citation>
    <scope>NUCLEOTIDE SEQUENCE [LARGE SCALE GENOMIC DNA]</scope>
    <source>
        <strain evidence="7 8">DSM 9035</strain>
    </source>
</reference>
<evidence type="ECO:0000256" key="4">
    <source>
        <dbReference type="SAM" id="MobiDB-lite"/>
    </source>
</evidence>
<dbReference type="SUPFAM" id="SSF75420">
    <property type="entry name" value="YhbC-like, N-terminal domain"/>
    <property type="match status" value="1"/>
</dbReference>
<dbReference type="SUPFAM" id="SSF74942">
    <property type="entry name" value="YhbC-like, C-terminal domain"/>
    <property type="match status" value="1"/>
</dbReference>
<accession>A0A4R3M0G3</accession>
<comment type="subcellular location">
    <subcellularLocation>
        <location evidence="3">Cytoplasm</location>
    </subcellularLocation>
</comment>
<evidence type="ECO:0000256" key="3">
    <source>
        <dbReference type="HAMAP-Rule" id="MF_01077"/>
    </source>
</evidence>
<dbReference type="NCBIfam" id="NF000932">
    <property type="entry name" value="PRK00092.2-5"/>
    <property type="match status" value="1"/>
</dbReference>
<keyword evidence="8" id="KW-1185">Reference proteome</keyword>
<dbReference type="PANTHER" id="PTHR33867">
    <property type="entry name" value="RIBOSOME MATURATION FACTOR RIMP"/>
    <property type="match status" value="1"/>
</dbReference>
<dbReference type="GO" id="GO:0000028">
    <property type="term" value="P:ribosomal small subunit assembly"/>
    <property type="evidence" value="ECO:0007669"/>
    <property type="project" value="TreeGrafter"/>
</dbReference>
<feature type="domain" description="Ribosome maturation factor RimP N-terminal" evidence="5">
    <location>
        <begin position="47"/>
        <end position="119"/>
    </location>
</feature>
<gene>
    <name evidence="3" type="primary">rimP</name>
    <name evidence="7" type="ORF">EDC64_10228</name>
</gene>
<organism evidence="7 8">
    <name type="scientific">Aquabacter spiritensis</name>
    <dbReference type="NCBI Taxonomy" id="933073"/>
    <lineage>
        <taxon>Bacteria</taxon>
        <taxon>Pseudomonadati</taxon>
        <taxon>Pseudomonadota</taxon>
        <taxon>Alphaproteobacteria</taxon>
        <taxon>Hyphomicrobiales</taxon>
        <taxon>Xanthobacteraceae</taxon>
        <taxon>Aquabacter</taxon>
    </lineage>
</organism>
<dbReference type="InterPro" id="IPR003728">
    <property type="entry name" value="Ribosome_maturation_RimP"/>
</dbReference>
<dbReference type="InterPro" id="IPR035956">
    <property type="entry name" value="RimP_N_sf"/>
</dbReference>
<feature type="compositionally biased region" description="Acidic residues" evidence="4">
    <location>
        <begin position="218"/>
        <end position="229"/>
    </location>
</feature>
<comment type="function">
    <text evidence="3">Required for maturation of 30S ribosomal subunits.</text>
</comment>
<dbReference type="InterPro" id="IPR036847">
    <property type="entry name" value="RimP_C_sf"/>
</dbReference>
<evidence type="ECO:0000313" key="8">
    <source>
        <dbReference type="Proteomes" id="UP000294664"/>
    </source>
</evidence>
<evidence type="ECO:0000313" key="7">
    <source>
        <dbReference type="EMBL" id="TCT06551.1"/>
    </source>
</evidence>